<accession>A0ABW5LA03</accession>
<protein>
    <submittedName>
        <fullName evidence="2">SH3 domain-containing protein</fullName>
    </submittedName>
</protein>
<sequence>MKYQIKFLIIFITLLSCKDKNQRITDYNKSINISDSVVEIDRKIPVNKKPTIKYEKEYFYTIADRLSLREKPSVNSKRIAILRYLEPIEIIENLIDKTETVIDKEDGEINGNWVKIKLLNGQIGYAFNGYIKSLKKLSSKLKPKGIDDADFLINGKLKAHTSLKRLLNYIGKPDSIRSFNVVKDDYSYKIKRKYKNGILYIIEDTDQYFELGDGGWIYQDFKVKFYYKNGIEYEELNGEVGFVSIDFKIKNNYLEYSGMRIDNSTSYKEICKLFPIQAKKEDCKKGFKINAIRSKHDYVDAFYILDLENEKPNKFYFYWYD</sequence>
<proteinExistence type="predicted"/>
<dbReference type="InterPro" id="IPR003646">
    <property type="entry name" value="SH3-like_bac-type"/>
</dbReference>
<gene>
    <name evidence="2" type="ORF">ACFSR1_03535</name>
</gene>
<reference evidence="3" key="1">
    <citation type="journal article" date="2019" name="Int. J. Syst. Evol. Microbiol.">
        <title>The Global Catalogue of Microorganisms (GCM) 10K type strain sequencing project: providing services to taxonomists for standard genome sequencing and annotation.</title>
        <authorList>
            <consortium name="The Broad Institute Genomics Platform"/>
            <consortium name="The Broad Institute Genome Sequencing Center for Infectious Disease"/>
            <person name="Wu L."/>
            <person name="Ma J."/>
        </authorList>
    </citation>
    <scope>NUCLEOTIDE SEQUENCE [LARGE SCALE GENOMIC DNA]</scope>
    <source>
        <strain evidence="3">KCTC 52274</strain>
    </source>
</reference>
<dbReference type="RefSeq" id="WP_378289701.1">
    <property type="nucleotide sequence ID" value="NZ_JBHULE010000004.1"/>
</dbReference>
<keyword evidence="3" id="KW-1185">Reference proteome</keyword>
<dbReference type="PROSITE" id="PS51781">
    <property type="entry name" value="SH3B"/>
    <property type="match status" value="1"/>
</dbReference>
<name>A0ABW5LA03_9FLAO</name>
<dbReference type="Proteomes" id="UP001597319">
    <property type="component" value="Unassembled WGS sequence"/>
</dbReference>
<dbReference type="Gene3D" id="2.30.30.40">
    <property type="entry name" value="SH3 Domains"/>
    <property type="match status" value="1"/>
</dbReference>
<organism evidence="2 3">
    <name type="scientific">Aquimarina rubra</name>
    <dbReference type="NCBI Taxonomy" id="1920033"/>
    <lineage>
        <taxon>Bacteria</taxon>
        <taxon>Pseudomonadati</taxon>
        <taxon>Bacteroidota</taxon>
        <taxon>Flavobacteriia</taxon>
        <taxon>Flavobacteriales</taxon>
        <taxon>Flavobacteriaceae</taxon>
        <taxon>Aquimarina</taxon>
    </lineage>
</organism>
<dbReference type="PROSITE" id="PS51257">
    <property type="entry name" value="PROKAR_LIPOPROTEIN"/>
    <property type="match status" value="1"/>
</dbReference>
<dbReference type="EMBL" id="JBHULE010000004">
    <property type="protein sequence ID" value="MFD2561728.1"/>
    <property type="molecule type" value="Genomic_DNA"/>
</dbReference>
<evidence type="ECO:0000259" key="1">
    <source>
        <dbReference type="PROSITE" id="PS51781"/>
    </source>
</evidence>
<evidence type="ECO:0000313" key="3">
    <source>
        <dbReference type="Proteomes" id="UP001597319"/>
    </source>
</evidence>
<dbReference type="Pfam" id="PF08239">
    <property type="entry name" value="SH3_3"/>
    <property type="match status" value="1"/>
</dbReference>
<evidence type="ECO:0000313" key="2">
    <source>
        <dbReference type="EMBL" id="MFD2561728.1"/>
    </source>
</evidence>
<feature type="domain" description="SH3b" evidence="1">
    <location>
        <begin position="55"/>
        <end position="135"/>
    </location>
</feature>
<comment type="caution">
    <text evidence="2">The sequence shown here is derived from an EMBL/GenBank/DDBJ whole genome shotgun (WGS) entry which is preliminary data.</text>
</comment>